<dbReference type="CDD" id="cd02440">
    <property type="entry name" value="AdoMet_MTases"/>
    <property type="match status" value="1"/>
</dbReference>
<evidence type="ECO:0000313" key="3">
    <source>
        <dbReference type="Proteomes" id="UP000177001"/>
    </source>
</evidence>
<name>A0A1F6X0Q1_9BACT</name>
<proteinExistence type="predicted"/>
<dbReference type="InterPro" id="IPR029063">
    <property type="entry name" value="SAM-dependent_MTases_sf"/>
</dbReference>
<reference evidence="2 3" key="1">
    <citation type="journal article" date="2016" name="Nat. Commun.">
        <title>Thousands of microbial genomes shed light on interconnected biogeochemical processes in an aquifer system.</title>
        <authorList>
            <person name="Anantharaman K."/>
            <person name="Brown C.T."/>
            <person name="Hug L.A."/>
            <person name="Sharon I."/>
            <person name="Castelle C.J."/>
            <person name="Probst A.J."/>
            <person name="Thomas B.C."/>
            <person name="Singh A."/>
            <person name="Wilkins M.J."/>
            <person name="Karaoz U."/>
            <person name="Brodie E.L."/>
            <person name="Williams K.H."/>
            <person name="Hubbard S.S."/>
            <person name="Banfield J.F."/>
        </authorList>
    </citation>
    <scope>NUCLEOTIDE SEQUENCE [LARGE SCALE GENOMIC DNA]</scope>
</reference>
<dbReference type="InterPro" id="IPR013216">
    <property type="entry name" value="Methyltransf_11"/>
</dbReference>
<dbReference type="Proteomes" id="UP000177001">
    <property type="component" value="Unassembled WGS sequence"/>
</dbReference>
<accession>A0A1F6X0Q1</accession>
<feature type="domain" description="Methyltransferase type 11" evidence="1">
    <location>
        <begin position="32"/>
        <end position="126"/>
    </location>
</feature>
<dbReference type="AlphaFoldDB" id="A0A1F6X0Q1"/>
<dbReference type="Gene3D" id="3.40.50.150">
    <property type="entry name" value="Vaccinia Virus protein VP39"/>
    <property type="match status" value="1"/>
</dbReference>
<dbReference type="SUPFAM" id="SSF53335">
    <property type="entry name" value="S-adenosyl-L-methionine-dependent methyltransferases"/>
    <property type="match status" value="1"/>
</dbReference>
<dbReference type="EMBL" id="MFUR01000001">
    <property type="protein sequence ID" value="OGI87545.1"/>
    <property type="molecule type" value="Genomic_DNA"/>
</dbReference>
<protein>
    <recommendedName>
        <fullName evidence="1">Methyltransferase type 11 domain-containing protein</fullName>
    </recommendedName>
</protein>
<gene>
    <name evidence="2" type="ORF">A3A91_01365</name>
</gene>
<sequence length="191" mass="22425">MWKKYFKKHLKRKPREQLVQAVSFCTNKKNALDLGAGTLIESKFLIKKGFKNVIAIDNAPEVKEFVNNFNNKKLILKNISFQKYNFPKKRFDLINAQFSLPFYGKKDFNSFIKKVKNSLVIKGIFVGQFFGKKDSWNDGKKEIAFHTKNQVHKLLSNMKILKFAEKEKEGKTASGNLKHWHIFYFIAQRNK</sequence>
<evidence type="ECO:0000259" key="1">
    <source>
        <dbReference type="Pfam" id="PF08241"/>
    </source>
</evidence>
<organism evidence="2 3">
    <name type="scientific">Candidatus Nomurabacteria bacterium RIFCSPLOWO2_01_FULL_36_16</name>
    <dbReference type="NCBI Taxonomy" id="1801767"/>
    <lineage>
        <taxon>Bacteria</taxon>
        <taxon>Candidatus Nomuraibacteriota</taxon>
    </lineage>
</organism>
<evidence type="ECO:0000313" key="2">
    <source>
        <dbReference type="EMBL" id="OGI87545.1"/>
    </source>
</evidence>
<comment type="caution">
    <text evidence="2">The sequence shown here is derived from an EMBL/GenBank/DDBJ whole genome shotgun (WGS) entry which is preliminary data.</text>
</comment>
<dbReference type="Pfam" id="PF08241">
    <property type="entry name" value="Methyltransf_11"/>
    <property type="match status" value="1"/>
</dbReference>
<dbReference type="GO" id="GO:0008757">
    <property type="term" value="F:S-adenosylmethionine-dependent methyltransferase activity"/>
    <property type="evidence" value="ECO:0007669"/>
    <property type="project" value="InterPro"/>
</dbReference>